<dbReference type="InterPro" id="IPR044861">
    <property type="entry name" value="IPNS-like_FE2OG_OXY"/>
</dbReference>
<dbReference type="STRING" id="3469.A0A4Y7JUZ1"/>
<evidence type="ECO:0000313" key="7">
    <source>
        <dbReference type="Proteomes" id="UP000316621"/>
    </source>
</evidence>
<dbReference type="PANTHER" id="PTHR47991">
    <property type="entry name" value="OXOGLUTARATE/IRON-DEPENDENT DIOXYGENASE"/>
    <property type="match status" value="1"/>
</dbReference>
<reference evidence="6 7" key="1">
    <citation type="journal article" date="2018" name="Science">
        <title>The opium poppy genome and morphinan production.</title>
        <authorList>
            <person name="Guo L."/>
            <person name="Winzer T."/>
            <person name="Yang X."/>
            <person name="Li Y."/>
            <person name="Ning Z."/>
            <person name="He Z."/>
            <person name="Teodor R."/>
            <person name="Lu Y."/>
            <person name="Bowser T.A."/>
            <person name="Graham I.A."/>
            <person name="Ye K."/>
        </authorList>
    </citation>
    <scope>NUCLEOTIDE SEQUENCE [LARGE SCALE GENOMIC DNA]</scope>
    <source>
        <strain evidence="7">cv. HN1</strain>
        <tissue evidence="6">Leaves</tissue>
    </source>
</reference>
<dbReference type="PROSITE" id="PS51471">
    <property type="entry name" value="FE2OG_OXY"/>
    <property type="match status" value="1"/>
</dbReference>
<dbReference type="GO" id="GO:0046872">
    <property type="term" value="F:metal ion binding"/>
    <property type="evidence" value="ECO:0007669"/>
    <property type="project" value="UniProtKB-KW"/>
</dbReference>
<organism evidence="6 7">
    <name type="scientific">Papaver somniferum</name>
    <name type="common">Opium poppy</name>
    <dbReference type="NCBI Taxonomy" id="3469"/>
    <lineage>
        <taxon>Eukaryota</taxon>
        <taxon>Viridiplantae</taxon>
        <taxon>Streptophyta</taxon>
        <taxon>Embryophyta</taxon>
        <taxon>Tracheophyta</taxon>
        <taxon>Spermatophyta</taxon>
        <taxon>Magnoliopsida</taxon>
        <taxon>Ranunculales</taxon>
        <taxon>Papaveraceae</taxon>
        <taxon>Papaveroideae</taxon>
        <taxon>Papaver</taxon>
    </lineage>
</organism>
<keyword evidence="3 4" id="KW-0408">Iron</keyword>
<evidence type="ECO:0000256" key="4">
    <source>
        <dbReference type="RuleBase" id="RU003682"/>
    </source>
</evidence>
<dbReference type="EMBL" id="CM010719">
    <property type="protein sequence ID" value="RZC63771.1"/>
    <property type="molecule type" value="Genomic_DNA"/>
</dbReference>
<evidence type="ECO:0000259" key="5">
    <source>
        <dbReference type="PROSITE" id="PS51471"/>
    </source>
</evidence>
<dbReference type="InterPro" id="IPR026992">
    <property type="entry name" value="DIOX_N"/>
</dbReference>
<proteinExistence type="inferred from homology"/>
<evidence type="ECO:0000256" key="3">
    <source>
        <dbReference type="ARBA" id="ARBA00023004"/>
    </source>
</evidence>
<dbReference type="Pfam" id="PF14226">
    <property type="entry name" value="DIOX_N"/>
    <property type="match status" value="1"/>
</dbReference>
<dbReference type="AlphaFoldDB" id="A0A4Y7JUZ1"/>
<dbReference type="InterPro" id="IPR005123">
    <property type="entry name" value="Oxoglu/Fe-dep_dioxygenase_dom"/>
</dbReference>
<dbReference type="Gene3D" id="2.60.120.330">
    <property type="entry name" value="B-lactam Antibiotic, Isopenicillin N Synthase, Chain"/>
    <property type="match status" value="1"/>
</dbReference>
<protein>
    <recommendedName>
        <fullName evidence="5">Fe2OG dioxygenase domain-containing protein</fullName>
    </recommendedName>
</protein>
<feature type="domain" description="Fe2OG dioxygenase" evidence="5">
    <location>
        <begin position="204"/>
        <end position="315"/>
    </location>
</feature>
<evidence type="ECO:0000256" key="2">
    <source>
        <dbReference type="ARBA" id="ARBA00022723"/>
    </source>
</evidence>
<evidence type="ECO:0000313" key="6">
    <source>
        <dbReference type="EMBL" id="RZC63771.1"/>
    </source>
</evidence>
<dbReference type="SUPFAM" id="SSF51197">
    <property type="entry name" value="Clavaminate synthase-like"/>
    <property type="match status" value="1"/>
</dbReference>
<evidence type="ECO:0000256" key="1">
    <source>
        <dbReference type="ARBA" id="ARBA00008056"/>
    </source>
</evidence>
<dbReference type="Gramene" id="RZC63771">
    <property type="protein sequence ID" value="RZC63771"/>
    <property type="gene ID" value="C5167_025516"/>
</dbReference>
<keyword evidence="4" id="KW-0560">Oxidoreductase</keyword>
<dbReference type="Pfam" id="PF03171">
    <property type="entry name" value="2OG-FeII_Oxy"/>
    <property type="match status" value="1"/>
</dbReference>
<dbReference type="GO" id="GO:0016491">
    <property type="term" value="F:oxidoreductase activity"/>
    <property type="evidence" value="ECO:0007669"/>
    <property type="project" value="UniProtKB-KW"/>
</dbReference>
<dbReference type="InterPro" id="IPR050295">
    <property type="entry name" value="Plant_2OG-oxidoreductases"/>
</dbReference>
<accession>A0A4Y7JUZ1</accession>
<sequence>MSRFGSSLIVPSVQELAKREITEIPDRYIRTTCSSISIDHDINHSDSAAHSIPVTNIERLLSGESILAENELQKLHSACKDRGFFQVILLADSFSSSTVEKIKLETHNFFELPVEEKKKLWQKPGDFGGFGQVFVVSDKQKLDWSDMFGITMLPTIMRKPHLFTGIPLSLREALEEYALGLKKLTINILEQMDSNEMRELFSECCQAMRMNYYPPCPKAEQVLGFSPHSDADALMILLQLNETEGLQIRKDGKWLPVKPIHNAFVVNIREHNVFDFSYLLVWQSVSNGVYRSIEHRAVVNSTKERLSVGWFRRESVETYFKNFFARKLDGKSYLDSS</sequence>
<dbReference type="Proteomes" id="UP000316621">
    <property type="component" value="Chromosome 5"/>
</dbReference>
<dbReference type="OMA" id="PRYVHHD"/>
<dbReference type="InterPro" id="IPR027443">
    <property type="entry name" value="IPNS-like_sf"/>
</dbReference>
<keyword evidence="2 4" id="KW-0479">Metal-binding</keyword>
<comment type="similarity">
    <text evidence="1 4">Belongs to the iron/ascorbate-dependent oxidoreductase family.</text>
</comment>
<gene>
    <name evidence="6" type="ORF">C5167_025516</name>
</gene>
<name>A0A4Y7JUZ1_PAPSO</name>
<keyword evidence="7" id="KW-1185">Reference proteome</keyword>
<dbReference type="FunFam" id="2.60.120.330:FF:000079">
    <property type="entry name" value="Protein SRG1"/>
    <property type="match status" value="1"/>
</dbReference>